<dbReference type="InterPro" id="IPR002986">
    <property type="entry name" value="DAP_deCOOHase_LysA"/>
</dbReference>
<dbReference type="Gene3D" id="3.20.20.10">
    <property type="entry name" value="Alanine racemase"/>
    <property type="match status" value="1"/>
</dbReference>
<dbReference type="PANTHER" id="PTHR43727">
    <property type="entry name" value="DIAMINOPIMELATE DECARBOXYLASE"/>
    <property type="match status" value="1"/>
</dbReference>
<dbReference type="EC" id="4.1.1.20" evidence="5 6"/>
<organism evidence="11 12">
    <name type="scientific">Henriciella barbarensis</name>
    <dbReference type="NCBI Taxonomy" id="86342"/>
    <lineage>
        <taxon>Bacteria</taxon>
        <taxon>Pseudomonadati</taxon>
        <taxon>Pseudomonadota</taxon>
        <taxon>Alphaproteobacteria</taxon>
        <taxon>Hyphomonadales</taxon>
        <taxon>Hyphomonadaceae</taxon>
        <taxon>Henriciella</taxon>
    </lineage>
</organism>
<evidence type="ECO:0000256" key="3">
    <source>
        <dbReference type="ARBA" id="ARBA00022898"/>
    </source>
</evidence>
<dbReference type="PRINTS" id="PR01179">
    <property type="entry name" value="ODADCRBXLASE"/>
</dbReference>
<feature type="modified residue" description="N6-(pyridoxal phosphate)lysine" evidence="5 7">
    <location>
        <position position="60"/>
    </location>
</feature>
<dbReference type="SUPFAM" id="SSF51419">
    <property type="entry name" value="PLP-binding barrel"/>
    <property type="match status" value="1"/>
</dbReference>
<dbReference type="PANTHER" id="PTHR43727:SF2">
    <property type="entry name" value="GROUP IV DECARBOXYLASE"/>
    <property type="match status" value="1"/>
</dbReference>
<dbReference type="InterPro" id="IPR029066">
    <property type="entry name" value="PLP-binding_barrel"/>
</dbReference>
<feature type="binding site" evidence="5">
    <location>
        <position position="277"/>
    </location>
    <ligand>
        <name>substrate</name>
    </ligand>
</feature>
<feature type="active site" description="Proton donor" evidence="7">
    <location>
        <position position="345"/>
    </location>
</feature>
<feature type="domain" description="Orn/DAP/Arg decarboxylase 2 N-terminal" evidence="10">
    <location>
        <begin position="36"/>
        <end position="280"/>
    </location>
</feature>
<evidence type="ECO:0000256" key="2">
    <source>
        <dbReference type="ARBA" id="ARBA00022793"/>
    </source>
</evidence>
<dbReference type="InterPro" id="IPR009006">
    <property type="entry name" value="Ala_racemase/Decarboxylase_C"/>
</dbReference>
<gene>
    <name evidence="5 11" type="primary">lysA</name>
    <name evidence="11" type="ORF">D1224_07500</name>
</gene>
<keyword evidence="4 5" id="KW-0456">Lyase</keyword>
<comment type="subunit">
    <text evidence="5">Homodimer.</text>
</comment>
<dbReference type="InterPro" id="IPR000183">
    <property type="entry name" value="Orn/DAP/Arg_de-COase"/>
</dbReference>
<dbReference type="Gene3D" id="2.40.37.10">
    <property type="entry name" value="Lyase, Ornithine Decarboxylase, Chain A, domain 1"/>
    <property type="match status" value="1"/>
</dbReference>
<dbReference type="OrthoDB" id="9802241at2"/>
<evidence type="ECO:0000259" key="10">
    <source>
        <dbReference type="Pfam" id="PF02784"/>
    </source>
</evidence>
<dbReference type="AlphaFoldDB" id="A0A399QYU6"/>
<evidence type="ECO:0000256" key="6">
    <source>
        <dbReference type="NCBIfam" id="TIGR01048"/>
    </source>
</evidence>
<dbReference type="Pfam" id="PF02784">
    <property type="entry name" value="Orn_Arg_deC_N"/>
    <property type="match status" value="1"/>
</dbReference>
<comment type="function">
    <text evidence="5">Specifically catalyzes the decarboxylation of meso-diaminopimelate (meso-DAP) to L-lysine.</text>
</comment>
<evidence type="ECO:0000256" key="7">
    <source>
        <dbReference type="PIRSR" id="PIRSR600183-50"/>
    </source>
</evidence>
<feature type="binding site" evidence="5">
    <location>
        <begin position="274"/>
        <end position="277"/>
    </location>
    <ligand>
        <name>pyridoxal 5'-phosphate</name>
        <dbReference type="ChEBI" id="CHEBI:597326"/>
    </ligand>
</feature>
<comment type="caution">
    <text evidence="11">The sequence shown here is derived from an EMBL/GenBank/DDBJ whole genome shotgun (WGS) entry which is preliminary data.</text>
</comment>
<dbReference type="NCBIfam" id="TIGR01048">
    <property type="entry name" value="lysA"/>
    <property type="match status" value="1"/>
</dbReference>
<feature type="domain" description="Orn/DAP/Arg decarboxylase 2 C-terminal" evidence="9">
    <location>
        <begin position="30"/>
        <end position="372"/>
    </location>
</feature>
<comment type="pathway">
    <text evidence="5 8">Amino-acid biosynthesis; L-lysine biosynthesis via DAP pathway; L-lysine from DL-2,6-diaminopimelate: step 1/1.</text>
</comment>
<protein>
    <recommendedName>
        <fullName evidence="5 6">Diaminopimelate decarboxylase</fullName>
        <shortName evidence="5">DAP decarboxylase</shortName>
        <shortName evidence="5">DAPDC</shortName>
        <ecNumber evidence="5 6">4.1.1.20</ecNumber>
    </recommendedName>
</protein>
<keyword evidence="3 5" id="KW-0663">Pyridoxal phosphate</keyword>
<dbReference type="Proteomes" id="UP000265431">
    <property type="component" value="Unassembled WGS sequence"/>
</dbReference>
<sequence>MHHFSYKNGRLHCEDVALDTIADDVGTPVYVYSSATLRRHARVIADAFDGMSCLIAYSVKANGNLGVLKTLAAEGCGADVVSGGELMRARKAGIPASKIVFSGVGKTRAEMRLALEEGIHQFNIESSAELGVLAAVAKSVGRTAKVAVRVNPDVAAGGHPNISTGKAGDKFGVPWNEARQAYAQIAETDGVEAVGVDVHIGSQIDDIAPMRAAFEKVMTLVTDLRAEGHDIRRVDLGGGLGIPYRSGDNPPPPSAYAQMIREVTEGMGLEVILEPGRVIAGNAGVLVTEALFVKPAPQRNFLMVDAGMNDLMRPALYQAHHDILPLRERGADDEQVRYDIVGPICESTDKFAAERDMPRIEGGDRLAVMSAGAYGAVLSSQYNARPLVPEVLVDGDRYAVIRRRPDFDEMIALESTPDWLS</sequence>
<feature type="binding site" evidence="5">
    <location>
        <position position="317"/>
    </location>
    <ligand>
        <name>substrate</name>
    </ligand>
</feature>
<dbReference type="CDD" id="cd06828">
    <property type="entry name" value="PLPDE_III_DapDC"/>
    <property type="match status" value="1"/>
</dbReference>
<evidence type="ECO:0000256" key="4">
    <source>
        <dbReference type="ARBA" id="ARBA00023239"/>
    </source>
</evidence>
<dbReference type="SUPFAM" id="SSF50621">
    <property type="entry name" value="Alanine racemase C-terminal domain-like"/>
    <property type="match status" value="1"/>
</dbReference>
<feature type="binding site" evidence="5">
    <location>
        <position position="239"/>
    </location>
    <ligand>
        <name>pyridoxal 5'-phosphate</name>
        <dbReference type="ChEBI" id="CHEBI:597326"/>
    </ligand>
</feature>
<evidence type="ECO:0000256" key="5">
    <source>
        <dbReference type="HAMAP-Rule" id="MF_02120"/>
    </source>
</evidence>
<dbReference type="UniPathway" id="UPA00034">
    <property type="reaction ID" value="UER00027"/>
</dbReference>
<dbReference type="InterPro" id="IPR022657">
    <property type="entry name" value="De-COase2_CS"/>
</dbReference>
<dbReference type="HAMAP" id="MF_02120">
    <property type="entry name" value="LysA"/>
    <property type="match status" value="1"/>
</dbReference>
<evidence type="ECO:0000313" key="11">
    <source>
        <dbReference type="EMBL" id="RIJ24080.1"/>
    </source>
</evidence>
<dbReference type="InterPro" id="IPR022643">
    <property type="entry name" value="De-COase2_C"/>
</dbReference>
<comment type="similarity">
    <text evidence="5">Belongs to the Orn/Lys/Arg decarboxylase class-II family. LysA subfamily.</text>
</comment>
<keyword evidence="5" id="KW-0028">Amino-acid biosynthesis</keyword>
<evidence type="ECO:0000256" key="1">
    <source>
        <dbReference type="ARBA" id="ARBA00001933"/>
    </source>
</evidence>
<comment type="catalytic activity">
    <reaction evidence="5 8">
        <text>meso-2,6-diaminopimelate + H(+) = L-lysine + CO2</text>
        <dbReference type="Rhea" id="RHEA:15101"/>
        <dbReference type="ChEBI" id="CHEBI:15378"/>
        <dbReference type="ChEBI" id="CHEBI:16526"/>
        <dbReference type="ChEBI" id="CHEBI:32551"/>
        <dbReference type="ChEBI" id="CHEBI:57791"/>
        <dbReference type="EC" id="4.1.1.20"/>
    </reaction>
</comment>
<comment type="cofactor">
    <cofactor evidence="1 5 7 8">
        <name>pyridoxal 5'-phosphate</name>
        <dbReference type="ChEBI" id="CHEBI:597326"/>
    </cofactor>
</comment>
<dbReference type="GO" id="GO:0008836">
    <property type="term" value="F:diaminopimelate decarboxylase activity"/>
    <property type="evidence" value="ECO:0007669"/>
    <property type="project" value="UniProtKB-UniRule"/>
</dbReference>
<dbReference type="FunFam" id="3.20.20.10:FF:000003">
    <property type="entry name" value="Diaminopimelate decarboxylase"/>
    <property type="match status" value="1"/>
</dbReference>
<keyword evidence="12" id="KW-1185">Reference proteome</keyword>
<dbReference type="RefSeq" id="WP_119379269.1">
    <property type="nucleotide sequence ID" value="NZ_QWGB01000005.1"/>
</dbReference>
<feature type="binding site" evidence="5">
    <location>
        <position position="346"/>
    </location>
    <ligand>
        <name>substrate</name>
    </ligand>
</feature>
<name>A0A399QYU6_9PROT</name>
<keyword evidence="5 8" id="KW-0457">Lysine biosynthesis</keyword>
<dbReference type="GO" id="GO:0030170">
    <property type="term" value="F:pyridoxal phosphate binding"/>
    <property type="evidence" value="ECO:0007669"/>
    <property type="project" value="UniProtKB-UniRule"/>
</dbReference>
<dbReference type="PRINTS" id="PR01181">
    <property type="entry name" value="DAPDCRBXLASE"/>
</dbReference>
<keyword evidence="2 5" id="KW-0210">Decarboxylase</keyword>
<dbReference type="PROSITE" id="PS00879">
    <property type="entry name" value="ODR_DC_2_2"/>
    <property type="match status" value="1"/>
</dbReference>
<dbReference type="Pfam" id="PF00278">
    <property type="entry name" value="Orn_DAP_Arg_deC"/>
    <property type="match status" value="1"/>
</dbReference>
<dbReference type="GO" id="GO:0009089">
    <property type="term" value="P:lysine biosynthetic process via diaminopimelate"/>
    <property type="evidence" value="ECO:0007669"/>
    <property type="project" value="UniProtKB-UniRule"/>
</dbReference>
<feature type="binding site" evidence="5">
    <location>
        <position position="374"/>
    </location>
    <ligand>
        <name>pyridoxal 5'-phosphate</name>
        <dbReference type="ChEBI" id="CHEBI:597326"/>
    </ligand>
</feature>
<evidence type="ECO:0000259" key="9">
    <source>
        <dbReference type="Pfam" id="PF00278"/>
    </source>
</evidence>
<dbReference type="EMBL" id="QWGB01000005">
    <property type="protein sequence ID" value="RIJ24080.1"/>
    <property type="molecule type" value="Genomic_DNA"/>
</dbReference>
<dbReference type="InterPro" id="IPR022644">
    <property type="entry name" value="De-COase2_N"/>
</dbReference>
<evidence type="ECO:0000256" key="8">
    <source>
        <dbReference type="RuleBase" id="RU003738"/>
    </source>
</evidence>
<proteinExistence type="inferred from homology"/>
<reference evidence="11 12" key="1">
    <citation type="submission" date="2018-08" db="EMBL/GenBank/DDBJ databases">
        <title>Henriciella mobilis sp. nov., isolated from seawater.</title>
        <authorList>
            <person name="Cheng H."/>
            <person name="Wu Y.-H."/>
            <person name="Xu X.-W."/>
            <person name="Guo L.-L."/>
        </authorList>
    </citation>
    <scope>NUCLEOTIDE SEQUENCE [LARGE SCALE GENOMIC DNA]</scope>
    <source>
        <strain evidence="11 12">CCUG66934</strain>
    </source>
</reference>
<feature type="binding site" evidence="5">
    <location>
        <position position="374"/>
    </location>
    <ligand>
        <name>substrate</name>
    </ligand>
</feature>
<accession>A0A399QYU6</accession>
<feature type="binding site" evidence="5">
    <location>
        <position position="313"/>
    </location>
    <ligand>
        <name>substrate</name>
    </ligand>
</feature>
<evidence type="ECO:0000313" key="12">
    <source>
        <dbReference type="Proteomes" id="UP000265431"/>
    </source>
</evidence>